<dbReference type="Proteomes" id="UP001142055">
    <property type="component" value="Chromosome 2"/>
</dbReference>
<organism evidence="2 3">
    <name type="scientific">Blomia tropicalis</name>
    <name type="common">Mite</name>
    <dbReference type="NCBI Taxonomy" id="40697"/>
    <lineage>
        <taxon>Eukaryota</taxon>
        <taxon>Metazoa</taxon>
        <taxon>Ecdysozoa</taxon>
        <taxon>Arthropoda</taxon>
        <taxon>Chelicerata</taxon>
        <taxon>Arachnida</taxon>
        <taxon>Acari</taxon>
        <taxon>Acariformes</taxon>
        <taxon>Sarcoptiformes</taxon>
        <taxon>Astigmata</taxon>
        <taxon>Glycyphagoidea</taxon>
        <taxon>Echimyopodidae</taxon>
        <taxon>Blomia</taxon>
    </lineage>
</organism>
<name>A0A9Q0M4G1_BLOTA</name>
<feature type="compositionally biased region" description="Polar residues" evidence="1">
    <location>
        <begin position="115"/>
        <end position="131"/>
    </location>
</feature>
<evidence type="ECO:0000256" key="1">
    <source>
        <dbReference type="SAM" id="MobiDB-lite"/>
    </source>
</evidence>
<gene>
    <name evidence="2" type="ORF">RDWZM_004813</name>
</gene>
<sequence length="169" mass="19777">MSAYIGNQLKRMDENHNQMVVDAFYDLMVTIKPDQWTSIDTTTLKTIENAANRVIVESRLQSGHGQTFTNRDRCQIEKAILLGEQAYELQRSIRSQAKLKPIILIQPGQFDNHRQSMSNESSQQPETDMSTIGNKKKIRNELRMGRELRNYGDDHELLQNYHYRYNEEN</sequence>
<evidence type="ECO:0000313" key="2">
    <source>
        <dbReference type="EMBL" id="KAJ6219001.1"/>
    </source>
</evidence>
<reference evidence="2" key="1">
    <citation type="submission" date="2022-12" db="EMBL/GenBank/DDBJ databases">
        <title>Genome assemblies of Blomia tropicalis.</title>
        <authorList>
            <person name="Cui Y."/>
        </authorList>
    </citation>
    <scope>NUCLEOTIDE SEQUENCE</scope>
    <source>
        <tissue evidence="2">Adult mites</tissue>
    </source>
</reference>
<comment type="caution">
    <text evidence="2">The sequence shown here is derived from an EMBL/GenBank/DDBJ whole genome shotgun (WGS) entry which is preliminary data.</text>
</comment>
<proteinExistence type="predicted"/>
<protein>
    <submittedName>
        <fullName evidence="2">Uncharacterized protein</fullName>
    </submittedName>
</protein>
<dbReference type="AlphaFoldDB" id="A0A9Q0M4G1"/>
<keyword evidence="3" id="KW-1185">Reference proteome</keyword>
<dbReference type="EMBL" id="JAPWDV010000002">
    <property type="protein sequence ID" value="KAJ6219001.1"/>
    <property type="molecule type" value="Genomic_DNA"/>
</dbReference>
<accession>A0A9Q0M4G1</accession>
<feature type="region of interest" description="Disordered" evidence="1">
    <location>
        <begin position="112"/>
        <end position="131"/>
    </location>
</feature>
<evidence type="ECO:0000313" key="3">
    <source>
        <dbReference type="Proteomes" id="UP001142055"/>
    </source>
</evidence>